<name>A0A238H7N5_9BURK</name>
<protein>
    <submittedName>
        <fullName evidence="1">Uncharacterized protein</fullName>
    </submittedName>
</protein>
<dbReference type="Proteomes" id="UP000198460">
    <property type="component" value="Unassembled WGS sequence"/>
</dbReference>
<dbReference type="AlphaFoldDB" id="A0A238H7N5"/>
<sequence>MATSLSYFRGLAAARRVAFRIGRVAWRAVSGTHGASERFRAAW</sequence>
<accession>A0A238H7N5</accession>
<organism evidence="1 2">
    <name type="scientific">Burkholderia singularis</name>
    <dbReference type="NCBI Taxonomy" id="1503053"/>
    <lineage>
        <taxon>Bacteria</taxon>
        <taxon>Pseudomonadati</taxon>
        <taxon>Pseudomonadota</taxon>
        <taxon>Betaproteobacteria</taxon>
        <taxon>Burkholderiales</taxon>
        <taxon>Burkholderiaceae</taxon>
        <taxon>Burkholderia</taxon>
        <taxon>pseudomallei group</taxon>
    </lineage>
</organism>
<dbReference type="EMBL" id="FXAN01000071">
    <property type="protein sequence ID" value="SMG01264.1"/>
    <property type="molecule type" value="Genomic_DNA"/>
</dbReference>
<proteinExistence type="predicted"/>
<reference evidence="1 2" key="1">
    <citation type="submission" date="2017-04" db="EMBL/GenBank/DDBJ databases">
        <authorList>
            <person name="Afonso C.L."/>
            <person name="Miller P.J."/>
            <person name="Scott M.A."/>
            <person name="Spackman E."/>
            <person name="Goraichik I."/>
            <person name="Dimitrov K.M."/>
            <person name="Suarez D.L."/>
            <person name="Swayne D.E."/>
        </authorList>
    </citation>
    <scope>NUCLEOTIDE SEQUENCE [LARGE SCALE GENOMIC DNA]</scope>
    <source>
        <strain evidence="1">LMG 28154</strain>
    </source>
</reference>
<evidence type="ECO:0000313" key="1">
    <source>
        <dbReference type="EMBL" id="SMG01264.1"/>
    </source>
</evidence>
<gene>
    <name evidence="1" type="ORF">BSIN_4296</name>
</gene>
<evidence type="ECO:0000313" key="2">
    <source>
        <dbReference type="Proteomes" id="UP000198460"/>
    </source>
</evidence>